<organism evidence="2 4">
    <name type="scientific">Microcaecilia unicolor</name>
    <dbReference type="NCBI Taxonomy" id="1415580"/>
    <lineage>
        <taxon>Eukaryota</taxon>
        <taxon>Metazoa</taxon>
        <taxon>Chordata</taxon>
        <taxon>Craniata</taxon>
        <taxon>Vertebrata</taxon>
        <taxon>Euteleostomi</taxon>
        <taxon>Amphibia</taxon>
        <taxon>Gymnophiona</taxon>
        <taxon>Siphonopidae</taxon>
        <taxon>Microcaecilia</taxon>
    </lineage>
</organism>
<gene>
    <name evidence="3 4" type="primary">LOC115458659</name>
</gene>
<dbReference type="GO" id="GO:0000776">
    <property type="term" value="C:kinetochore"/>
    <property type="evidence" value="ECO:0007669"/>
    <property type="project" value="InterPro"/>
</dbReference>
<dbReference type="InterPro" id="IPR033373">
    <property type="entry name" value="SKAP"/>
</dbReference>
<dbReference type="GO" id="GO:0035371">
    <property type="term" value="C:microtubule plus-end"/>
    <property type="evidence" value="ECO:0007669"/>
    <property type="project" value="TreeGrafter"/>
</dbReference>
<dbReference type="RefSeq" id="XP_030044354.1">
    <property type="nucleotide sequence ID" value="XM_030188494.1"/>
</dbReference>
<sequence length="243" mass="27606">MEKSKIPVSVHKGPVQYGKNGITDTNLPCPKKICPSKPVLPLFSKDPNISFAVKGPVNGVFKATSQRPSLASRRTGVAGRGIIARNRVEAELRDKNKQLEAENSSLHADLSRVQETVKNLKENHDVLEKVVKELNERLERNMIILENSNIDPVTGNRIVESVKERDKCQAEAKLLRENLLEELKSFSEKAAEKTMELQKVKCKWQAVEEVGQHFLEDYQAFQEQMEEYQQVLMQAEHQLDYNG</sequence>
<dbReference type="GO" id="GO:0034451">
    <property type="term" value="C:centriolar satellite"/>
    <property type="evidence" value="ECO:0007669"/>
    <property type="project" value="TreeGrafter"/>
</dbReference>
<dbReference type="RefSeq" id="XP_030044355.1">
    <property type="nucleotide sequence ID" value="XM_030188495.1"/>
</dbReference>
<dbReference type="PANTHER" id="PTHR31940">
    <property type="entry name" value="SMALL KINETOCHORE-ASSOCIATED PROTEIN"/>
    <property type="match status" value="1"/>
</dbReference>
<dbReference type="OrthoDB" id="9940269at2759"/>
<dbReference type="GeneID" id="115458659"/>
<feature type="coiled-coil region" evidence="1">
    <location>
        <begin position="169"/>
        <end position="238"/>
    </location>
</feature>
<name>A0A6P7X1C2_9AMPH</name>
<evidence type="ECO:0000313" key="3">
    <source>
        <dbReference type="RefSeq" id="XP_030044354.1"/>
    </source>
</evidence>
<evidence type="ECO:0000313" key="4">
    <source>
        <dbReference type="RefSeq" id="XP_030044355.1"/>
    </source>
</evidence>
<protein>
    <submittedName>
        <fullName evidence="3 4">Uncharacterized protein LOC115458659</fullName>
    </submittedName>
</protein>
<dbReference type="GO" id="GO:0051988">
    <property type="term" value="P:regulation of attachment of spindle microtubules to kinetochore"/>
    <property type="evidence" value="ECO:0007669"/>
    <property type="project" value="InterPro"/>
</dbReference>
<feature type="coiled-coil region" evidence="1">
    <location>
        <begin position="85"/>
        <end position="137"/>
    </location>
</feature>
<dbReference type="GO" id="GO:0072686">
    <property type="term" value="C:mitotic spindle"/>
    <property type="evidence" value="ECO:0007669"/>
    <property type="project" value="TreeGrafter"/>
</dbReference>
<accession>A0A6P7X1C2</accession>
<dbReference type="KEGG" id="muo:115458659"/>
<dbReference type="PANTHER" id="PTHR31940:SF2">
    <property type="entry name" value="SMALL KINETOCHORE-ASSOCIATED PROTEIN"/>
    <property type="match status" value="1"/>
</dbReference>
<keyword evidence="2" id="KW-1185">Reference proteome</keyword>
<dbReference type="AlphaFoldDB" id="A0A6P7X1C2"/>
<reference evidence="3 4" key="2">
    <citation type="submission" date="2025-04" db="UniProtKB">
        <authorList>
            <consortium name="RefSeq"/>
        </authorList>
    </citation>
    <scope>IDENTIFICATION</scope>
</reference>
<proteinExistence type="predicted"/>
<evidence type="ECO:0000256" key="1">
    <source>
        <dbReference type="SAM" id="Coils"/>
    </source>
</evidence>
<keyword evidence="1" id="KW-0175">Coiled coil</keyword>
<dbReference type="GO" id="GO:0007051">
    <property type="term" value="P:spindle organization"/>
    <property type="evidence" value="ECO:0007669"/>
    <property type="project" value="InterPro"/>
</dbReference>
<reference evidence="3 4" key="1">
    <citation type="journal article" date="2018" name="DNA Res.">
        <title>Multi-tissue transcriptomes of caecilian amphibians highlight incomplete knowledge of vertebrate gene families.</title>
        <authorList>
            <person name="Torres-Sanchez M."/>
            <person name="Creevey C.J."/>
            <person name="Kornobis E."/>
            <person name="Gower D.J."/>
            <person name="Wilkinson M."/>
            <person name="San Mauro D."/>
        </authorList>
    </citation>
    <scope>NUCLEOTIDE SEQUENCE</scope>
</reference>
<dbReference type="Proteomes" id="UP000515156">
    <property type="component" value="Unplaced"/>
</dbReference>
<dbReference type="GO" id="GO:0000070">
    <property type="term" value="P:mitotic sister chromatid segregation"/>
    <property type="evidence" value="ECO:0007669"/>
    <property type="project" value="TreeGrafter"/>
</dbReference>
<evidence type="ECO:0000313" key="2">
    <source>
        <dbReference type="Proteomes" id="UP000515156"/>
    </source>
</evidence>